<evidence type="ECO:0000256" key="1">
    <source>
        <dbReference type="ARBA" id="ARBA00005189"/>
    </source>
</evidence>
<evidence type="ECO:0000256" key="9">
    <source>
        <dbReference type="ARBA" id="ARBA00024191"/>
    </source>
</evidence>
<evidence type="ECO:0000256" key="7">
    <source>
        <dbReference type="ARBA" id="ARBA00023209"/>
    </source>
</evidence>
<dbReference type="Gene3D" id="3.40.50.620">
    <property type="entry name" value="HUPs"/>
    <property type="match status" value="2"/>
</dbReference>
<comment type="similarity">
    <text evidence="2">Belongs to the cytidylyltransferase family.</text>
</comment>
<protein>
    <recommendedName>
        <fullName evidence="10">ethanolamine-phosphate cytidylyltransferase</fullName>
        <ecNumber evidence="10">2.7.7.14</ecNumber>
    </recommendedName>
    <alternativeName>
        <fullName evidence="11">CTP:phosphoethanolamine cytidylyltransferase</fullName>
    </alternativeName>
</protein>
<dbReference type="GO" id="GO:0004306">
    <property type="term" value="F:ethanolamine-phosphate cytidylyltransferase activity"/>
    <property type="evidence" value="ECO:0007669"/>
    <property type="project" value="UniProtKB-EC"/>
</dbReference>
<evidence type="ECO:0000256" key="10">
    <source>
        <dbReference type="ARBA" id="ARBA00024221"/>
    </source>
</evidence>
<evidence type="ECO:0000256" key="5">
    <source>
        <dbReference type="ARBA" id="ARBA00022695"/>
    </source>
</evidence>
<dbReference type="EMBL" id="HBGS01002473">
    <property type="protein sequence ID" value="CAD9371667.1"/>
    <property type="molecule type" value="Transcribed_RNA"/>
</dbReference>
<dbReference type="PANTHER" id="PTHR45780:SF2">
    <property type="entry name" value="ETHANOLAMINE-PHOSPHATE CYTIDYLYLTRANSFERASE"/>
    <property type="match status" value="1"/>
</dbReference>
<keyword evidence="7" id="KW-0594">Phospholipid biosynthesis</keyword>
<dbReference type="InterPro" id="IPR014729">
    <property type="entry name" value="Rossmann-like_a/b/a_fold"/>
</dbReference>
<dbReference type="AlphaFoldDB" id="A0A7S2F4P5"/>
<dbReference type="NCBIfam" id="TIGR00125">
    <property type="entry name" value="cyt_tran_rel"/>
    <property type="match status" value="1"/>
</dbReference>
<feature type="domain" description="Cytidyltransferase-like" evidence="13">
    <location>
        <begin position="158"/>
        <end position="247"/>
    </location>
</feature>
<dbReference type="PANTHER" id="PTHR45780">
    <property type="entry name" value="ETHANOLAMINE-PHOSPHATE CYTIDYLYLTRANSFERASE"/>
    <property type="match status" value="1"/>
</dbReference>
<dbReference type="InterPro" id="IPR044608">
    <property type="entry name" value="Ect1/PCYT2"/>
</dbReference>
<evidence type="ECO:0000256" key="12">
    <source>
        <dbReference type="SAM" id="MobiDB-lite"/>
    </source>
</evidence>
<evidence type="ECO:0000256" key="6">
    <source>
        <dbReference type="ARBA" id="ARBA00023098"/>
    </source>
</evidence>
<accession>A0A7S2F4P5</accession>
<comment type="pathway">
    <text evidence="9">Phospholipid metabolism; phosphatidylethanolamine biosynthesis; phosphatidylethanolamine from ethanolamine: step 2/3.</text>
</comment>
<keyword evidence="8" id="KW-1208">Phospholipid metabolism</keyword>
<dbReference type="UniPathway" id="UPA00558">
    <property type="reaction ID" value="UER00742"/>
</dbReference>
<reference evidence="14" key="1">
    <citation type="submission" date="2021-01" db="EMBL/GenBank/DDBJ databases">
        <authorList>
            <person name="Corre E."/>
            <person name="Pelletier E."/>
            <person name="Niang G."/>
            <person name="Scheremetjew M."/>
            <person name="Finn R."/>
            <person name="Kale V."/>
            <person name="Holt S."/>
            <person name="Cochrane G."/>
            <person name="Meng A."/>
            <person name="Brown T."/>
            <person name="Cohen L."/>
        </authorList>
    </citation>
    <scope>NUCLEOTIDE SEQUENCE</scope>
    <source>
        <strain evidence="14">CCMP1381</strain>
    </source>
</reference>
<evidence type="ECO:0000259" key="13">
    <source>
        <dbReference type="Pfam" id="PF01467"/>
    </source>
</evidence>
<evidence type="ECO:0000256" key="3">
    <source>
        <dbReference type="ARBA" id="ARBA00022516"/>
    </source>
</evidence>
<evidence type="ECO:0000256" key="4">
    <source>
        <dbReference type="ARBA" id="ARBA00022679"/>
    </source>
</evidence>
<sequence>MTPEYLDWVIKTYQIDFVVHGDDPCLDADGNDVYALVKERGMYRTVPRTEGVSTTEIVGRMLTMSRDHHMIPQGGGRSRSRSTSLTSDEMADTTTSSPEQFSTAVEKISEGVGVGAAALSPYGPYRMSRFITTSRMLRLFSFPSPKKITPGMKVVYLHGGWDMFHAGHTSILRAARELGDYVLVGVLNDGIVNHYRGGSHPVLNLNERVLGVLACKYVNDVILDPPLQITKEMIAALNISVVVTGTISEGLESLNGGEAFRIAKEMGILRVIDSASEVSIGGILSRIRANAERLEAKVSKKMVAEAEHYKEKHGLDSYDTGRA</sequence>
<organism evidence="14">
    <name type="scientific">Octactis speculum</name>
    <dbReference type="NCBI Taxonomy" id="3111310"/>
    <lineage>
        <taxon>Eukaryota</taxon>
        <taxon>Sar</taxon>
        <taxon>Stramenopiles</taxon>
        <taxon>Ochrophyta</taxon>
        <taxon>Dictyochophyceae</taxon>
        <taxon>Dictyochales</taxon>
        <taxon>Dictyochaceae</taxon>
        <taxon>Octactis</taxon>
    </lineage>
</organism>
<proteinExistence type="inferred from homology"/>
<comment type="pathway">
    <text evidence="1">Lipid metabolism.</text>
</comment>
<dbReference type="GO" id="GO:0006646">
    <property type="term" value="P:phosphatidylethanolamine biosynthetic process"/>
    <property type="evidence" value="ECO:0007669"/>
    <property type="project" value="UniProtKB-UniPathway"/>
</dbReference>
<evidence type="ECO:0000313" key="14">
    <source>
        <dbReference type="EMBL" id="CAD9371667.1"/>
    </source>
</evidence>
<keyword evidence="5" id="KW-0548">Nucleotidyltransferase</keyword>
<keyword evidence="3" id="KW-0444">Lipid biosynthesis</keyword>
<dbReference type="InterPro" id="IPR004821">
    <property type="entry name" value="Cyt_trans-like"/>
</dbReference>
<dbReference type="EC" id="2.7.7.14" evidence="10"/>
<dbReference type="Pfam" id="PF01467">
    <property type="entry name" value="CTP_transf_like"/>
    <property type="match status" value="1"/>
</dbReference>
<keyword evidence="6" id="KW-0443">Lipid metabolism</keyword>
<evidence type="ECO:0000256" key="11">
    <source>
        <dbReference type="ARBA" id="ARBA00031473"/>
    </source>
</evidence>
<evidence type="ECO:0000256" key="2">
    <source>
        <dbReference type="ARBA" id="ARBA00010101"/>
    </source>
</evidence>
<evidence type="ECO:0000256" key="8">
    <source>
        <dbReference type="ARBA" id="ARBA00023264"/>
    </source>
</evidence>
<gene>
    <name evidence="14" type="ORF">DSPE1174_LOCUS1302</name>
</gene>
<dbReference type="SUPFAM" id="SSF52374">
    <property type="entry name" value="Nucleotidylyl transferase"/>
    <property type="match status" value="2"/>
</dbReference>
<feature type="region of interest" description="Disordered" evidence="12">
    <location>
        <begin position="68"/>
        <end position="100"/>
    </location>
</feature>
<dbReference type="GO" id="GO:0005737">
    <property type="term" value="C:cytoplasm"/>
    <property type="evidence" value="ECO:0007669"/>
    <property type="project" value="TreeGrafter"/>
</dbReference>
<keyword evidence="4" id="KW-0808">Transferase</keyword>
<name>A0A7S2F4P5_9STRA</name>
<feature type="compositionally biased region" description="Polar residues" evidence="12">
    <location>
        <begin position="83"/>
        <end position="100"/>
    </location>
</feature>